<organism evidence="3 4">
    <name type="scientific">Candidatus Nitrospira neomarina</name>
    <dbReference type="NCBI Taxonomy" id="3020899"/>
    <lineage>
        <taxon>Bacteria</taxon>
        <taxon>Pseudomonadati</taxon>
        <taxon>Nitrospirota</taxon>
        <taxon>Nitrospiria</taxon>
        <taxon>Nitrospirales</taxon>
        <taxon>Nitrospiraceae</taxon>
        <taxon>Nitrospira</taxon>
    </lineage>
</organism>
<evidence type="ECO:0000313" key="4">
    <source>
        <dbReference type="Proteomes" id="UP001302494"/>
    </source>
</evidence>
<protein>
    <submittedName>
        <fullName evidence="3">Glycosyltransferase family 4 protein</fullName>
    </submittedName>
</protein>
<name>A0AA96K0B3_9BACT</name>
<evidence type="ECO:0000313" key="3">
    <source>
        <dbReference type="EMBL" id="WNM61861.1"/>
    </source>
</evidence>
<dbReference type="InterPro" id="IPR001296">
    <property type="entry name" value="Glyco_trans_1"/>
</dbReference>
<evidence type="ECO:0000259" key="1">
    <source>
        <dbReference type="Pfam" id="PF00534"/>
    </source>
</evidence>
<dbReference type="PANTHER" id="PTHR12526">
    <property type="entry name" value="GLYCOSYLTRANSFERASE"/>
    <property type="match status" value="1"/>
</dbReference>
<dbReference type="InterPro" id="IPR028098">
    <property type="entry name" value="Glyco_trans_4-like_N"/>
</dbReference>
<dbReference type="GO" id="GO:0016757">
    <property type="term" value="F:glycosyltransferase activity"/>
    <property type="evidence" value="ECO:0007669"/>
    <property type="project" value="InterPro"/>
</dbReference>
<dbReference type="Pfam" id="PF00534">
    <property type="entry name" value="Glycos_transf_1"/>
    <property type="match status" value="1"/>
</dbReference>
<feature type="domain" description="Glycosyl transferase family 1" evidence="1">
    <location>
        <begin position="204"/>
        <end position="365"/>
    </location>
</feature>
<feature type="domain" description="Glycosyltransferase subfamily 4-like N-terminal" evidence="2">
    <location>
        <begin position="14"/>
        <end position="199"/>
    </location>
</feature>
<dbReference type="Proteomes" id="UP001302494">
    <property type="component" value="Chromosome"/>
</dbReference>
<proteinExistence type="predicted"/>
<dbReference type="PANTHER" id="PTHR12526:SF584">
    <property type="entry name" value="GLYCOSYLTRANSFERASE"/>
    <property type="match status" value="1"/>
</dbReference>
<dbReference type="AlphaFoldDB" id="A0AA96K0B3"/>
<dbReference type="CDD" id="cd03801">
    <property type="entry name" value="GT4_PimA-like"/>
    <property type="match status" value="1"/>
</dbReference>
<dbReference type="SUPFAM" id="SSF53756">
    <property type="entry name" value="UDP-Glycosyltransferase/glycogen phosphorylase"/>
    <property type="match status" value="1"/>
</dbReference>
<dbReference type="Pfam" id="PF13439">
    <property type="entry name" value="Glyco_transf_4"/>
    <property type="match status" value="1"/>
</dbReference>
<accession>A0AA96K0B3</accession>
<evidence type="ECO:0000259" key="2">
    <source>
        <dbReference type="Pfam" id="PF13439"/>
    </source>
</evidence>
<dbReference type="KEGG" id="nneo:PQG83_19275"/>
<gene>
    <name evidence="3" type="ORF">PQG83_19275</name>
</gene>
<dbReference type="Gene3D" id="3.40.50.2000">
    <property type="entry name" value="Glycogen Phosphorylase B"/>
    <property type="match status" value="2"/>
</dbReference>
<reference evidence="3 4" key="1">
    <citation type="submission" date="2023-01" db="EMBL/GenBank/DDBJ databases">
        <title>Cultivation and genomic characterization of new, ubiquitous marine nitrite-oxidizing bacteria from the Nitrospirales.</title>
        <authorList>
            <person name="Mueller A.J."/>
            <person name="Daebeler A."/>
            <person name="Herbold C.W."/>
            <person name="Kirkegaard R.H."/>
            <person name="Daims H."/>
        </authorList>
    </citation>
    <scope>NUCLEOTIDE SEQUENCE [LARGE SCALE GENOMIC DNA]</scope>
    <source>
        <strain evidence="3 4">DK</strain>
    </source>
</reference>
<keyword evidence="4" id="KW-1185">Reference proteome</keyword>
<dbReference type="RefSeq" id="WP_312744489.1">
    <property type="nucleotide sequence ID" value="NZ_CP116968.1"/>
</dbReference>
<sequence length="401" mass="44374">MKILLISDYSVPRGGNEIVTLALRDGLRARGHDARLFSSRAHINGGSDLPNYHCFGTASSLRAALWCGNPSAYFSLRRALAEFKPDVVHVRLFLSQLSPLILPLLRDIPAIYHDGWYRTVCPIGSRVLPDGKGCNEPAGYVCYQNGCVPLVAWPLLMTQLRLWRYWQGVFDVVVANSRSVARWLEISGTTPVEVIHNGVVARKRRPPLEDPPTIVFSGRLAHEKGVDILLDAFKLVIQSLPQTQLLIAGEGPESGRLREIAKQLDAKIDFLGHQPRETIERRFDAAWVQVVPSRGAEAFGNAAAEAMMRGTAVVVSGSGGFTEYVKHEQTGLLVPPEDPATLGMALLKIVSNRDYAESLGLAARRFALKAFDQSIFLDRFVAIYEQLTRNRLTTSKTSPRH</sequence>
<dbReference type="EMBL" id="CP116968">
    <property type="protein sequence ID" value="WNM61861.1"/>
    <property type="molecule type" value="Genomic_DNA"/>
</dbReference>